<evidence type="ECO:0000259" key="1">
    <source>
        <dbReference type="Pfam" id="PF00144"/>
    </source>
</evidence>
<feature type="domain" description="Beta-lactamase-related" evidence="1">
    <location>
        <begin position="48"/>
        <end position="310"/>
    </location>
</feature>
<organism evidence="2">
    <name type="scientific">Ornithinibacillus sp. 4-3</name>
    <dbReference type="NCBI Taxonomy" id="3231488"/>
    <lineage>
        <taxon>Bacteria</taxon>
        <taxon>Bacillati</taxon>
        <taxon>Bacillota</taxon>
        <taxon>Bacilli</taxon>
        <taxon>Bacillales</taxon>
        <taxon>Bacillaceae</taxon>
        <taxon>Ornithinibacillus</taxon>
    </lineage>
</organism>
<dbReference type="InterPro" id="IPR050789">
    <property type="entry name" value="Diverse_Enzym_Activities"/>
</dbReference>
<dbReference type="InterPro" id="IPR001466">
    <property type="entry name" value="Beta-lactam-related"/>
</dbReference>
<evidence type="ECO:0000313" key="2">
    <source>
        <dbReference type="EMBL" id="XDK32204.1"/>
    </source>
</evidence>
<dbReference type="SUPFAM" id="SSF56601">
    <property type="entry name" value="beta-lactamase/transpeptidase-like"/>
    <property type="match status" value="1"/>
</dbReference>
<sequence length="496" mass="55953">MSNFTVPAHELDENNCFHRSTPEAEGISSNAIQAFLDGVKKEKLELHSLMILRNGKVITEGAWSPYELETKHFMFSLSKSVTSTAVGFAVSEGLLSLDDKVVSFFPEHSDLDMDEKMASMTVRHLLTMTSGYIENISGSLIWSHKKTSWVKEFLQLPLTYAPGTHFVYNSGSSHMLSAIVTKVTGLPISDYLKPRLFDKIKIENYTWDKDPEGNNTGGWGIRFSTEDIAKFGQFYLQKGKWEGEQILPVEWIDQATTYQVSTAHLDKEPRQQGYGFQFWVSHHGVYRANGAFGQTAIMLPHQNTVIAITAGMDQGEDVIGLIWEHLYPAFQSSPLEEDTAAYEQLQENLENLSLFPAVPHSSSVTAEKVSGKKYQMKANGDGIHTIQFDFSNDECLFTMEDDAGAHTIRCGIGEWIQEPTSMPGAIIHHMQQPDDLTATARGVWENEKTFVMTWTYHNMPFSDTVTCHFEGNKLIFRRHSNVKRHLDRPLIIGVQE</sequence>
<gene>
    <name evidence="2" type="ORF">AB4Y30_14465</name>
</gene>
<dbReference type="InterPro" id="IPR012338">
    <property type="entry name" value="Beta-lactam/transpept-like"/>
</dbReference>
<proteinExistence type="predicted"/>
<dbReference type="EC" id="3.-.-.-" evidence="2"/>
<dbReference type="Gene3D" id="3.40.710.10">
    <property type="entry name" value="DD-peptidase/beta-lactamase superfamily"/>
    <property type="match status" value="1"/>
</dbReference>
<dbReference type="GO" id="GO:0016787">
    <property type="term" value="F:hydrolase activity"/>
    <property type="evidence" value="ECO:0007669"/>
    <property type="project" value="UniProtKB-KW"/>
</dbReference>
<name>A0AB39HPI5_9BACI</name>
<accession>A0AB39HPI5</accession>
<keyword evidence="2" id="KW-0378">Hydrolase</keyword>
<dbReference type="AlphaFoldDB" id="A0AB39HPI5"/>
<dbReference type="RefSeq" id="WP_368652925.1">
    <property type="nucleotide sequence ID" value="NZ_CP162599.1"/>
</dbReference>
<dbReference type="PANTHER" id="PTHR43283">
    <property type="entry name" value="BETA-LACTAMASE-RELATED"/>
    <property type="match status" value="1"/>
</dbReference>
<dbReference type="EMBL" id="CP162599">
    <property type="protein sequence ID" value="XDK32204.1"/>
    <property type="molecule type" value="Genomic_DNA"/>
</dbReference>
<protein>
    <submittedName>
        <fullName evidence="2">Serine hydrolase domain-containing protein</fullName>
        <ecNumber evidence="2">3.-.-.-</ecNumber>
    </submittedName>
</protein>
<dbReference type="PANTHER" id="PTHR43283:SF7">
    <property type="entry name" value="BETA-LACTAMASE-RELATED DOMAIN-CONTAINING PROTEIN"/>
    <property type="match status" value="1"/>
</dbReference>
<reference evidence="2" key="1">
    <citation type="submission" date="2024-07" db="EMBL/GenBank/DDBJ databases">
        <title>Halotolerant mesophilic bacterium Ornithinibacillus sp. 4-3, sp. nov., isolated from soil.</title>
        <authorList>
            <person name="Sidarenka A.V."/>
            <person name="Guliayeva D.E."/>
            <person name="Leanovich S.I."/>
            <person name="Hileuskaya K.S."/>
            <person name="Akhremchuk A.E."/>
            <person name="Sikolenko M.A."/>
            <person name="Valentovich L.N."/>
        </authorList>
    </citation>
    <scope>NUCLEOTIDE SEQUENCE</scope>
    <source>
        <strain evidence="2">4-3</strain>
    </source>
</reference>
<dbReference type="Pfam" id="PF00144">
    <property type="entry name" value="Beta-lactamase"/>
    <property type="match status" value="1"/>
</dbReference>